<reference evidence="3" key="4">
    <citation type="submission" date="2025-09" db="UniProtKB">
        <authorList>
            <consortium name="Ensembl"/>
        </authorList>
    </citation>
    <scope>IDENTIFICATION</scope>
</reference>
<name>F6Y2V8_CIOIN</name>
<proteinExistence type="predicted"/>
<evidence type="ECO:0000313" key="3">
    <source>
        <dbReference type="Ensembl" id="ENSCINP00000016594.3"/>
    </source>
</evidence>
<dbReference type="OMA" id="CDFTADH"/>
<sequence>MDTRVAAYKPRTSKTKIHWVMDKDEERELFDDLGIIGEIHSPQQEKSEILSKNKYLKLQSTPIMSHSASMVKHQRPVAQRKRSLLQTNDGSKFPKVRCLTDSFNGSWCSNSSESSKLDFSLINRMPDEIFIKIFKYCNSETKVICSRVCWRWYKIAKDETLWRQVSLAKRIISLVQLQNLLKRDVQALCLNSAEIIQNTGDDAGPQVNPFSRVYYYTIHSLDLTNANISNNSLCIILMRCNQLRNISLEGLTISHNVLSSLQSCILLQKLNLCLCKGMTESGMIHLLETCCQLRHLNMAWTNLCQSDPTQIISSLPRNIRRLNMSGFLNTLKDGHVASIVRRCPELQELDISDSNKTTEESINHIMNVQNTLDSVNLSRCYAISPNCYLHFSKLKQLRHLDVFGVFDDVSTNVLASVLTNVRVCLRPFSAIARPSPSSLYGTRRRTIWGYLVV</sequence>
<reference evidence="3" key="2">
    <citation type="journal article" date="2008" name="Genome Biol.">
        <title>Improved genome assembly and evidence-based global gene model set for the chordate Ciona intestinalis: new insight into intron and operon populations.</title>
        <authorList>
            <person name="Satou Y."/>
            <person name="Mineta K."/>
            <person name="Ogasawara M."/>
            <person name="Sasakura Y."/>
            <person name="Shoguchi E."/>
            <person name="Ueno K."/>
            <person name="Yamada L."/>
            <person name="Matsumoto J."/>
            <person name="Wasserscheid J."/>
            <person name="Dewar K."/>
            <person name="Wiley G.B."/>
            <person name="Macmil S.L."/>
            <person name="Roe B.A."/>
            <person name="Zeller R.W."/>
            <person name="Hastings K.E."/>
            <person name="Lemaire P."/>
            <person name="Lindquist E."/>
            <person name="Endo T."/>
            <person name="Hotta K."/>
            <person name="Inaba K."/>
        </authorList>
    </citation>
    <scope>NUCLEOTIDE SEQUENCE [LARGE SCALE GENOMIC DNA]</scope>
    <source>
        <strain evidence="3">wild type</strain>
    </source>
</reference>
<dbReference type="InterPro" id="IPR036047">
    <property type="entry name" value="F-box-like_dom_sf"/>
</dbReference>
<reference evidence="4" key="1">
    <citation type="journal article" date="2002" name="Science">
        <title>The draft genome of Ciona intestinalis: insights into chordate and vertebrate origins.</title>
        <authorList>
            <person name="Dehal P."/>
            <person name="Satou Y."/>
            <person name="Campbell R.K."/>
            <person name="Chapman J."/>
            <person name="Degnan B."/>
            <person name="De Tomaso A."/>
            <person name="Davidson B."/>
            <person name="Di Gregorio A."/>
            <person name="Gelpke M."/>
            <person name="Goodstein D.M."/>
            <person name="Harafuji N."/>
            <person name="Hastings K.E."/>
            <person name="Ho I."/>
            <person name="Hotta K."/>
            <person name="Huang W."/>
            <person name="Kawashima T."/>
            <person name="Lemaire P."/>
            <person name="Martinez D."/>
            <person name="Meinertzhagen I.A."/>
            <person name="Necula S."/>
            <person name="Nonaka M."/>
            <person name="Putnam N."/>
            <person name="Rash S."/>
            <person name="Saiga H."/>
            <person name="Satake M."/>
            <person name="Terry A."/>
            <person name="Yamada L."/>
            <person name="Wang H.G."/>
            <person name="Awazu S."/>
            <person name="Azumi K."/>
            <person name="Boore J."/>
            <person name="Branno M."/>
            <person name="Chin-Bow S."/>
            <person name="DeSantis R."/>
            <person name="Doyle S."/>
            <person name="Francino P."/>
            <person name="Keys D.N."/>
            <person name="Haga S."/>
            <person name="Hayashi H."/>
            <person name="Hino K."/>
            <person name="Imai K.S."/>
            <person name="Inaba K."/>
            <person name="Kano S."/>
            <person name="Kobayashi K."/>
            <person name="Kobayashi M."/>
            <person name="Lee B.I."/>
            <person name="Makabe K.W."/>
            <person name="Manohar C."/>
            <person name="Matassi G."/>
            <person name="Medina M."/>
            <person name="Mochizuki Y."/>
            <person name="Mount S."/>
            <person name="Morishita T."/>
            <person name="Miura S."/>
            <person name="Nakayama A."/>
            <person name="Nishizaka S."/>
            <person name="Nomoto H."/>
            <person name="Ohta F."/>
            <person name="Oishi K."/>
            <person name="Rigoutsos I."/>
            <person name="Sano M."/>
            <person name="Sasaki A."/>
            <person name="Sasakura Y."/>
            <person name="Shoguchi E."/>
            <person name="Shin-i T."/>
            <person name="Spagnuolo A."/>
            <person name="Stainier D."/>
            <person name="Suzuki M.M."/>
            <person name="Tassy O."/>
            <person name="Takatori N."/>
            <person name="Tokuoka M."/>
            <person name="Yagi K."/>
            <person name="Yoshizaki F."/>
            <person name="Wada S."/>
            <person name="Zhang C."/>
            <person name="Hyatt P.D."/>
            <person name="Larimer F."/>
            <person name="Detter C."/>
            <person name="Doggett N."/>
            <person name="Glavina T."/>
            <person name="Hawkins T."/>
            <person name="Richardson P."/>
            <person name="Lucas S."/>
            <person name="Kohara Y."/>
            <person name="Levine M."/>
            <person name="Satoh N."/>
            <person name="Rokhsar D.S."/>
        </authorList>
    </citation>
    <scope>NUCLEOTIDE SEQUENCE [LARGE SCALE GENOMIC DNA]</scope>
</reference>
<evidence type="ECO:0000259" key="2">
    <source>
        <dbReference type="PROSITE" id="PS50181"/>
    </source>
</evidence>
<evidence type="ECO:0000313" key="4">
    <source>
        <dbReference type="Proteomes" id="UP000008144"/>
    </source>
</evidence>
<dbReference type="SMART" id="SM00256">
    <property type="entry name" value="FBOX"/>
    <property type="match status" value="1"/>
</dbReference>
<dbReference type="EMBL" id="EAAA01002199">
    <property type="status" value="NOT_ANNOTATED_CDS"/>
    <property type="molecule type" value="Genomic_DNA"/>
</dbReference>
<dbReference type="PANTHER" id="PTHR16134">
    <property type="entry name" value="F-BOX/TPR REPEAT PROTEIN POF3"/>
    <property type="match status" value="1"/>
</dbReference>
<dbReference type="SMART" id="SM00367">
    <property type="entry name" value="LRR_CC"/>
    <property type="match status" value="2"/>
</dbReference>
<dbReference type="GeneID" id="100177208"/>
<gene>
    <name evidence="3" type="primary">LOC100177208</name>
</gene>
<accession>F6Y2V8</accession>
<dbReference type="OrthoDB" id="2095648at2759"/>
<dbReference type="FunFam" id="3.80.10.10:FF:001010">
    <property type="entry name" value="S-phase kinase-associated protein 2"/>
    <property type="match status" value="1"/>
</dbReference>
<dbReference type="Ensembl" id="ENSCINT00000016594.3">
    <property type="protein sequence ID" value="ENSCINP00000016594.3"/>
    <property type="gene ID" value="ENSCING00000008124.3"/>
</dbReference>
<evidence type="ECO:0000256" key="1">
    <source>
        <dbReference type="ARBA" id="ARBA00022786"/>
    </source>
</evidence>
<dbReference type="SUPFAM" id="SSF52047">
    <property type="entry name" value="RNI-like"/>
    <property type="match status" value="1"/>
</dbReference>
<dbReference type="GO" id="GO:0019005">
    <property type="term" value="C:SCF ubiquitin ligase complex"/>
    <property type="evidence" value="ECO:0000318"/>
    <property type="project" value="GO_Central"/>
</dbReference>
<dbReference type="Gene3D" id="3.80.10.10">
    <property type="entry name" value="Ribonuclease Inhibitor"/>
    <property type="match status" value="1"/>
</dbReference>
<dbReference type="PROSITE" id="PS50181">
    <property type="entry name" value="FBOX"/>
    <property type="match status" value="1"/>
</dbReference>
<dbReference type="InterPro" id="IPR032675">
    <property type="entry name" value="LRR_dom_sf"/>
</dbReference>
<accession>A0A1W2WA54</accession>
<dbReference type="HOGENOM" id="CLU_032515_3_0_1"/>
<dbReference type="InterPro" id="IPR006553">
    <property type="entry name" value="Leu-rich_rpt_Cys-con_subtyp"/>
</dbReference>
<reference evidence="3" key="3">
    <citation type="submission" date="2025-08" db="UniProtKB">
        <authorList>
            <consortium name="Ensembl"/>
        </authorList>
    </citation>
    <scope>IDENTIFICATION</scope>
</reference>
<dbReference type="InParanoid" id="F6Y2V8"/>
<organism evidence="3 4">
    <name type="scientific">Ciona intestinalis</name>
    <name type="common">Transparent sea squirt</name>
    <name type="synonym">Ascidia intestinalis</name>
    <dbReference type="NCBI Taxonomy" id="7719"/>
    <lineage>
        <taxon>Eukaryota</taxon>
        <taxon>Metazoa</taxon>
        <taxon>Chordata</taxon>
        <taxon>Tunicata</taxon>
        <taxon>Ascidiacea</taxon>
        <taxon>Phlebobranchia</taxon>
        <taxon>Cionidae</taxon>
        <taxon>Ciona</taxon>
    </lineage>
</organism>
<dbReference type="InterPro" id="IPR001810">
    <property type="entry name" value="F-box_dom"/>
</dbReference>
<feature type="domain" description="F-box" evidence="2">
    <location>
        <begin position="119"/>
        <end position="165"/>
    </location>
</feature>
<dbReference type="GO" id="GO:0031146">
    <property type="term" value="P:SCF-dependent proteasomal ubiquitin-dependent protein catabolic process"/>
    <property type="evidence" value="ECO:0000318"/>
    <property type="project" value="GO_Central"/>
</dbReference>
<dbReference type="FunCoup" id="F6Y2V8">
    <property type="interactions" value="493"/>
</dbReference>
<dbReference type="AlphaFoldDB" id="F6Y2V8"/>
<dbReference type="PANTHER" id="PTHR16134:SF1">
    <property type="entry name" value="F-BOX AND LEUCINE-RICH PROTEIN 22"/>
    <property type="match status" value="1"/>
</dbReference>
<dbReference type="Proteomes" id="UP000008144">
    <property type="component" value="Chromosome 5"/>
</dbReference>
<protein>
    <submittedName>
        <fullName evidence="3">S-phase kinase-associated protein 2</fullName>
    </submittedName>
</protein>
<keyword evidence="4" id="KW-1185">Reference proteome</keyword>
<dbReference type="SUPFAM" id="SSF81383">
    <property type="entry name" value="F-box domain"/>
    <property type="match status" value="1"/>
</dbReference>
<dbReference type="KEGG" id="cin:100177208"/>
<dbReference type="GeneTree" id="ENSGT00940000170345"/>
<dbReference type="STRING" id="7719.ENSCINP00000016594"/>
<dbReference type="Pfam" id="PF12937">
    <property type="entry name" value="F-box-like"/>
    <property type="match status" value="1"/>
</dbReference>
<keyword evidence="1" id="KW-0833">Ubl conjugation pathway</keyword>
<dbReference type="RefSeq" id="XP_002124418.1">
    <property type="nucleotide sequence ID" value="XM_002124382.5"/>
</dbReference>